<organism evidence="1">
    <name type="scientific">Solanum lycopersicum</name>
    <name type="common">Tomato</name>
    <name type="synonym">Lycopersicon esculentum</name>
    <dbReference type="NCBI Taxonomy" id="4081"/>
    <lineage>
        <taxon>Eukaryota</taxon>
        <taxon>Viridiplantae</taxon>
        <taxon>Streptophyta</taxon>
        <taxon>Embryophyta</taxon>
        <taxon>Tracheophyta</taxon>
        <taxon>Spermatophyta</taxon>
        <taxon>Magnoliopsida</taxon>
        <taxon>eudicotyledons</taxon>
        <taxon>Gunneridae</taxon>
        <taxon>Pentapetalae</taxon>
        <taxon>asterids</taxon>
        <taxon>lamiids</taxon>
        <taxon>Solanales</taxon>
        <taxon>Solanaceae</taxon>
        <taxon>Solanoideae</taxon>
        <taxon>Solaneae</taxon>
        <taxon>Solanum</taxon>
        <taxon>Solanum subgen. Lycopersicon</taxon>
    </lineage>
</organism>
<name>A0A3Q7IEP8_SOLLC</name>
<dbReference type="EnsemblPlants" id="Solyc10g036770.1.1">
    <property type="protein sequence ID" value="Solyc10g036770.1.1.1"/>
    <property type="gene ID" value="Solyc10g036770.1"/>
</dbReference>
<dbReference type="Proteomes" id="UP000004994">
    <property type="component" value="Chromosome 10"/>
</dbReference>
<dbReference type="Gramene" id="Solyc10g036770.1.1">
    <property type="protein sequence ID" value="Solyc10g036770.1.1.1"/>
    <property type="gene ID" value="Solyc10g036770.1"/>
</dbReference>
<dbReference type="PaxDb" id="4081-Solyc10g036770.1.1"/>
<evidence type="ECO:0000313" key="1">
    <source>
        <dbReference type="EnsemblPlants" id="Solyc10g036770.1.1.1"/>
    </source>
</evidence>
<dbReference type="InParanoid" id="A0A3Q7IEP8"/>
<accession>A0A3Q7IEP8</accession>
<protein>
    <submittedName>
        <fullName evidence="1">Uncharacterized protein</fullName>
    </submittedName>
</protein>
<proteinExistence type="predicted"/>
<keyword evidence="2" id="KW-1185">Reference proteome</keyword>
<dbReference type="AlphaFoldDB" id="A0A3Q7IEP8"/>
<reference evidence="1" key="2">
    <citation type="submission" date="2019-01" db="UniProtKB">
        <authorList>
            <consortium name="EnsemblPlants"/>
        </authorList>
    </citation>
    <scope>IDENTIFICATION</scope>
    <source>
        <strain evidence="1">cv. Heinz 1706</strain>
    </source>
</reference>
<sequence>MACDFSKILHARSWSILIMHETSTNRMRHQPRPTCTTMKCVKECQRTTYGISQGLHASSVLCAHQLCYFTRGMSALNETCARLPSINGQWQNSIAKVYTH</sequence>
<reference evidence="1" key="1">
    <citation type="journal article" date="2012" name="Nature">
        <title>The tomato genome sequence provides insights into fleshy fruit evolution.</title>
        <authorList>
            <consortium name="Tomato Genome Consortium"/>
        </authorList>
    </citation>
    <scope>NUCLEOTIDE SEQUENCE [LARGE SCALE GENOMIC DNA]</scope>
    <source>
        <strain evidence="1">cv. Heinz 1706</strain>
    </source>
</reference>
<evidence type="ECO:0000313" key="2">
    <source>
        <dbReference type="Proteomes" id="UP000004994"/>
    </source>
</evidence>